<evidence type="ECO:0000256" key="3">
    <source>
        <dbReference type="SAM" id="SignalP"/>
    </source>
</evidence>
<feature type="chain" id="PRO_5035776241" description="Galectin" evidence="3">
    <location>
        <begin position="21"/>
        <end position="342"/>
    </location>
</feature>
<keyword evidence="3" id="KW-0732">Signal</keyword>
<dbReference type="EMBL" id="JABEBT010000037">
    <property type="protein sequence ID" value="KAF7635827.1"/>
    <property type="molecule type" value="Genomic_DNA"/>
</dbReference>
<keyword evidence="6" id="KW-1185">Reference proteome</keyword>
<reference evidence="5" key="1">
    <citation type="journal article" date="2020" name="Ecol. Evol.">
        <title>Genome structure and content of the rice root-knot nematode (Meloidogyne graminicola).</title>
        <authorList>
            <person name="Phan N.T."/>
            <person name="Danchin E.G.J."/>
            <person name="Klopp C."/>
            <person name="Perfus-Barbeoch L."/>
            <person name="Kozlowski D.K."/>
            <person name="Koutsovoulos G.D."/>
            <person name="Lopez-Roques C."/>
            <person name="Bouchez O."/>
            <person name="Zahm M."/>
            <person name="Besnard G."/>
            <person name="Bellafiore S."/>
        </authorList>
    </citation>
    <scope>NUCLEOTIDE SEQUENCE</scope>
    <source>
        <strain evidence="5">VN-18</strain>
    </source>
</reference>
<dbReference type="PANTHER" id="PTHR11346:SF147">
    <property type="entry name" value="GALECTIN"/>
    <property type="match status" value="1"/>
</dbReference>
<dbReference type="InterPro" id="IPR044156">
    <property type="entry name" value="Galectin-like"/>
</dbReference>
<dbReference type="OrthoDB" id="6251307at2759"/>
<dbReference type="AlphaFoldDB" id="A0A8S9ZS06"/>
<proteinExistence type="predicted"/>
<dbReference type="PROSITE" id="PS51304">
    <property type="entry name" value="GALECTIN"/>
    <property type="match status" value="2"/>
</dbReference>
<protein>
    <recommendedName>
        <fullName evidence="2">Galectin</fullName>
    </recommendedName>
</protein>
<feature type="signal peptide" evidence="3">
    <location>
        <begin position="1"/>
        <end position="20"/>
    </location>
</feature>
<dbReference type="InterPro" id="IPR001079">
    <property type="entry name" value="Galectin_CRD"/>
</dbReference>
<dbReference type="PANTHER" id="PTHR11346">
    <property type="entry name" value="GALECTIN"/>
    <property type="match status" value="1"/>
</dbReference>
<dbReference type="InterPro" id="IPR013320">
    <property type="entry name" value="ConA-like_dom_sf"/>
</dbReference>
<accession>A0A8S9ZS06</accession>
<dbReference type="SMART" id="SM00276">
    <property type="entry name" value="GLECT"/>
    <property type="match status" value="2"/>
</dbReference>
<organism evidence="5 6">
    <name type="scientific">Meloidogyne graminicola</name>
    <dbReference type="NCBI Taxonomy" id="189291"/>
    <lineage>
        <taxon>Eukaryota</taxon>
        <taxon>Metazoa</taxon>
        <taxon>Ecdysozoa</taxon>
        <taxon>Nematoda</taxon>
        <taxon>Chromadorea</taxon>
        <taxon>Rhabditida</taxon>
        <taxon>Tylenchina</taxon>
        <taxon>Tylenchomorpha</taxon>
        <taxon>Tylenchoidea</taxon>
        <taxon>Meloidogynidae</taxon>
        <taxon>Meloidogyninae</taxon>
        <taxon>Meloidogyne</taxon>
    </lineage>
</organism>
<dbReference type="Pfam" id="PF00337">
    <property type="entry name" value="Gal-bind_lectin"/>
    <property type="match status" value="2"/>
</dbReference>
<comment type="caution">
    <text evidence="5">The sequence shown here is derived from an EMBL/GenBank/DDBJ whole genome shotgun (WGS) entry which is preliminary data.</text>
</comment>
<dbReference type="CDD" id="cd00070">
    <property type="entry name" value="GLECT"/>
    <property type="match status" value="2"/>
</dbReference>
<keyword evidence="1 2" id="KW-0430">Lectin</keyword>
<dbReference type="SMART" id="SM00908">
    <property type="entry name" value="Gal-bind_lectin"/>
    <property type="match status" value="2"/>
</dbReference>
<name>A0A8S9ZS06_9BILA</name>
<feature type="domain" description="Galectin" evidence="4">
    <location>
        <begin position="41"/>
        <end position="177"/>
    </location>
</feature>
<dbReference type="GO" id="GO:0030246">
    <property type="term" value="F:carbohydrate binding"/>
    <property type="evidence" value="ECO:0007669"/>
    <property type="project" value="UniProtKB-UniRule"/>
</dbReference>
<evidence type="ECO:0000256" key="1">
    <source>
        <dbReference type="ARBA" id="ARBA00022734"/>
    </source>
</evidence>
<evidence type="ECO:0000256" key="2">
    <source>
        <dbReference type="RuleBase" id="RU102079"/>
    </source>
</evidence>
<evidence type="ECO:0000313" key="5">
    <source>
        <dbReference type="EMBL" id="KAF7635827.1"/>
    </source>
</evidence>
<dbReference type="SUPFAM" id="SSF49899">
    <property type="entry name" value="Concanavalin A-like lectins/glucanases"/>
    <property type="match status" value="2"/>
</dbReference>
<feature type="domain" description="Galectin" evidence="4">
    <location>
        <begin position="206"/>
        <end position="341"/>
    </location>
</feature>
<evidence type="ECO:0000259" key="4">
    <source>
        <dbReference type="PROSITE" id="PS51304"/>
    </source>
</evidence>
<gene>
    <name evidence="5" type="ORF">Mgra_00004739</name>
</gene>
<dbReference type="Gene3D" id="2.60.120.200">
    <property type="match status" value="2"/>
</dbReference>
<evidence type="ECO:0000313" key="6">
    <source>
        <dbReference type="Proteomes" id="UP000605970"/>
    </source>
</evidence>
<sequence>MKLITIILLINWLLCNTINAQTCRDPIVILNQKIPQTIDFVKLGFGKGLNSDKTIIIVGTPTNQTDQFAINLAEEGELFKTANVPFHFNPRFGYEQVVVRNSWNKTSGWGTEERSGGFPFAIGQTFVLKLSIISARIPGISININNKFFVSYRRYRFYDITQLNIVGAIQLSSITLCNPPLPRPPCLFQYVFANPEIPVNYNFLTIGSNFGTGFLPPKKITIIGTPTNNTYEPNDFVINMGENGIMLNNATVVFSYNPRFDVNQVIRNTWTVKDGWGIEESFGWFPFTIGKTFKMEIIAAKNNTINVNVDNNLLSFSRLDLSKVTQIEISKAIEVASVVFCN</sequence>
<dbReference type="Proteomes" id="UP000605970">
    <property type="component" value="Unassembled WGS sequence"/>
</dbReference>